<evidence type="ECO:0000256" key="7">
    <source>
        <dbReference type="SAM" id="Phobius"/>
    </source>
</evidence>
<evidence type="ECO:0000259" key="9">
    <source>
        <dbReference type="Pfam" id="PF12704"/>
    </source>
</evidence>
<feature type="transmembrane region" description="Helical" evidence="7">
    <location>
        <begin position="325"/>
        <end position="351"/>
    </location>
</feature>
<reference evidence="10 11" key="1">
    <citation type="submission" date="2012-01" db="EMBL/GenBank/DDBJ databases">
        <title>The Genome Sequence of Odoribacter laneus YIT 12061.</title>
        <authorList>
            <consortium name="The Broad Institute Genome Sequencing Platform"/>
            <person name="Earl A."/>
            <person name="Ward D."/>
            <person name="Feldgarden M."/>
            <person name="Gevers D."/>
            <person name="Morotomi M."/>
            <person name="Young S.K."/>
            <person name="Zeng Q."/>
            <person name="Gargeya S."/>
            <person name="Fitzgerald M."/>
            <person name="Haas B."/>
            <person name="Abouelleil A."/>
            <person name="Alvarado L."/>
            <person name="Arachchi H.M."/>
            <person name="Berlin A."/>
            <person name="Chapman S.B."/>
            <person name="Gearin G."/>
            <person name="Goldberg J."/>
            <person name="Griggs A."/>
            <person name="Gujja S."/>
            <person name="Hansen M."/>
            <person name="Heiman D."/>
            <person name="Howarth C."/>
            <person name="Larimer J."/>
            <person name="Lui A."/>
            <person name="MacDonald P.J.P."/>
            <person name="McCowen C."/>
            <person name="Montmayeur A."/>
            <person name="Murphy C."/>
            <person name="Neiman D."/>
            <person name="Pearson M."/>
            <person name="Priest M."/>
            <person name="Roberts A."/>
            <person name="Saif S."/>
            <person name="Shea T."/>
            <person name="Sisk P."/>
            <person name="Stolte C."/>
            <person name="Sykes S."/>
            <person name="Wortman J."/>
            <person name="Nusbaum C."/>
            <person name="Birren B."/>
        </authorList>
    </citation>
    <scope>NUCLEOTIDE SEQUENCE [LARGE SCALE GENOMIC DNA]</scope>
    <source>
        <strain evidence="10 11">YIT 12061</strain>
    </source>
</reference>
<evidence type="ECO:0008006" key="12">
    <source>
        <dbReference type="Google" id="ProtNLM"/>
    </source>
</evidence>
<dbReference type="GO" id="GO:0005886">
    <property type="term" value="C:plasma membrane"/>
    <property type="evidence" value="ECO:0007669"/>
    <property type="project" value="UniProtKB-SubCell"/>
</dbReference>
<dbReference type="InterPro" id="IPR003838">
    <property type="entry name" value="ABC3_permease_C"/>
</dbReference>
<evidence type="ECO:0000256" key="4">
    <source>
        <dbReference type="ARBA" id="ARBA00022989"/>
    </source>
</evidence>
<dbReference type="PANTHER" id="PTHR30572:SF4">
    <property type="entry name" value="ABC TRANSPORTER PERMEASE YTRF"/>
    <property type="match status" value="1"/>
</dbReference>
<keyword evidence="3 7" id="KW-0812">Transmembrane</keyword>
<evidence type="ECO:0000256" key="5">
    <source>
        <dbReference type="ARBA" id="ARBA00023136"/>
    </source>
</evidence>
<dbReference type="eggNOG" id="COG0577">
    <property type="taxonomic scope" value="Bacteria"/>
</dbReference>
<dbReference type="GeneID" id="98069450"/>
<dbReference type="HOGENOM" id="CLU_000604_8_0_10"/>
<evidence type="ECO:0000256" key="1">
    <source>
        <dbReference type="ARBA" id="ARBA00004651"/>
    </source>
</evidence>
<dbReference type="AlphaFoldDB" id="H1DI06"/>
<feature type="domain" description="MacB-like periplasmic core" evidence="9">
    <location>
        <begin position="19"/>
        <end position="233"/>
    </location>
</feature>
<evidence type="ECO:0000256" key="3">
    <source>
        <dbReference type="ARBA" id="ARBA00022692"/>
    </source>
</evidence>
<keyword evidence="4 7" id="KW-1133">Transmembrane helix</keyword>
<dbReference type="Pfam" id="PF12704">
    <property type="entry name" value="MacB_PCD"/>
    <property type="match status" value="1"/>
</dbReference>
<dbReference type="RefSeq" id="WP_009137039.1">
    <property type="nucleotide sequence ID" value="NZ_JH594596.1"/>
</dbReference>
<evidence type="ECO:0000259" key="8">
    <source>
        <dbReference type="Pfam" id="PF02687"/>
    </source>
</evidence>
<dbReference type="Proteomes" id="UP000004892">
    <property type="component" value="Unassembled WGS sequence"/>
</dbReference>
<dbReference type="InterPro" id="IPR025857">
    <property type="entry name" value="MacB_PCD"/>
</dbReference>
<name>H1DI06_9BACT</name>
<feature type="transmembrane region" description="Helical" evidence="7">
    <location>
        <begin position="378"/>
        <end position="398"/>
    </location>
</feature>
<dbReference type="InterPro" id="IPR050250">
    <property type="entry name" value="Macrolide_Exporter_MacB"/>
</dbReference>
<sequence length="415" mass="46369">MFDIWQEIFSTIRKNKLRTFLTGFSMAWGIFMLILLLGAGNGLKNGVSVSFGNAAKNSVYIWPGQTSMPYKGLQKGRLIKFDETEKGYLKREFPFISYFSASIIHWNPVISYGKEYGNNTVRGVEPDFAEIDNVVVEAGNGRFINEVDMQQARKVIVIHKKTAKGLFREEAALGKYLVVDGVAYQVIGIYEGEDRDQLPDVYVPLSTAQRIYNPAEGYRNINFMVEGLSTTEENEAFDTELRAKLGQKHTFDIQDRQAVWVWNKLKNYMQTMGIFKGINLFVWIIGIGTLIAGIVGISNIMLITVKERTKEFGIRKALGATPFSILKLIILEALLITGFFGYIGMVAGVGLTELVNNVMADAGSTEEMNIFRNPTVDLPIVISATVVLIVAGILAGYFPARKAVHIKPIEALRYE</sequence>
<dbReference type="Pfam" id="PF02687">
    <property type="entry name" value="FtsX"/>
    <property type="match status" value="1"/>
</dbReference>
<feature type="transmembrane region" description="Helical" evidence="7">
    <location>
        <begin position="20"/>
        <end position="40"/>
    </location>
</feature>
<proteinExistence type="inferred from homology"/>
<dbReference type="STRING" id="742817.HMPREF9449_01892"/>
<dbReference type="GO" id="GO:0022857">
    <property type="term" value="F:transmembrane transporter activity"/>
    <property type="evidence" value="ECO:0007669"/>
    <property type="project" value="TreeGrafter"/>
</dbReference>
<keyword evidence="5 7" id="KW-0472">Membrane</keyword>
<gene>
    <name evidence="10" type="ORF">HMPREF9449_01892</name>
</gene>
<protein>
    <recommendedName>
        <fullName evidence="12">ABC3 transporter permease protein domain-containing protein</fullName>
    </recommendedName>
</protein>
<dbReference type="PATRIC" id="fig|742817.3.peg.2014"/>
<accession>H1DI06</accession>
<keyword evidence="2" id="KW-1003">Cell membrane</keyword>
<evidence type="ECO:0000313" key="11">
    <source>
        <dbReference type="Proteomes" id="UP000004892"/>
    </source>
</evidence>
<feature type="domain" description="ABC3 transporter permease C-terminal" evidence="8">
    <location>
        <begin position="284"/>
        <end position="408"/>
    </location>
</feature>
<comment type="caution">
    <text evidence="10">The sequence shown here is derived from an EMBL/GenBank/DDBJ whole genome shotgun (WGS) entry which is preliminary data.</text>
</comment>
<evidence type="ECO:0000256" key="2">
    <source>
        <dbReference type="ARBA" id="ARBA00022475"/>
    </source>
</evidence>
<comment type="subcellular location">
    <subcellularLocation>
        <location evidence="1">Cell membrane</location>
        <topology evidence="1">Multi-pass membrane protein</topology>
    </subcellularLocation>
</comment>
<feature type="transmembrane region" description="Helical" evidence="7">
    <location>
        <begin position="280"/>
        <end position="305"/>
    </location>
</feature>
<organism evidence="10 11">
    <name type="scientific">Odoribacter laneus YIT 12061</name>
    <dbReference type="NCBI Taxonomy" id="742817"/>
    <lineage>
        <taxon>Bacteria</taxon>
        <taxon>Pseudomonadati</taxon>
        <taxon>Bacteroidota</taxon>
        <taxon>Bacteroidia</taxon>
        <taxon>Bacteroidales</taxon>
        <taxon>Odoribacteraceae</taxon>
        <taxon>Odoribacter</taxon>
    </lineage>
</organism>
<dbReference type="EMBL" id="ADMC01000024">
    <property type="protein sequence ID" value="EHP46877.1"/>
    <property type="molecule type" value="Genomic_DNA"/>
</dbReference>
<evidence type="ECO:0000313" key="10">
    <source>
        <dbReference type="EMBL" id="EHP46877.1"/>
    </source>
</evidence>
<evidence type="ECO:0000256" key="6">
    <source>
        <dbReference type="ARBA" id="ARBA00038076"/>
    </source>
</evidence>
<dbReference type="PANTHER" id="PTHR30572">
    <property type="entry name" value="MEMBRANE COMPONENT OF TRANSPORTER-RELATED"/>
    <property type="match status" value="1"/>
</dbReference>
<keyword evidence="11" id="KW-1185">Reference proteome</keyword>
<comment type="similarity">
    <text evidence="6">Belongs to the ABC-4 integral membrane protein family.</text>
</comment>